<reference evidence="6 7" key="1">
    <citation type="submission" date="2016-08" db="EMBL/GenBank/DDBJ databases">
        <authorList>
            <person name="Seilhamer J.J."/>
        </authorList>
    </citation>
    <scope>NUCLEOTIDE SEQUENCE [LARGE SCALE GENOMIC DNA]</scope>
    <source>
        <strain evidence="6">L21-II-0</strain>
    </source>
</reference>
<comment type="similarity">
    <text evidence="2 4">Belongs to the archaeal flagellin family.</text>
</comment>
<dbReference type="NCBIfam" id="TIGR02537">
    <property type="entry name" value="arch_flag_Nterm"/>
    <property type="match status" value="1"/>
</dbReference>
<comment type="subcellular location">
    <subcellularLocation>
        <location evidence="1 4">Archaeal flagellum</location>
    </subcellularLocation>
</comment>
<evidence type="ECO:0000256" key="1">
    <source>
        <dbReference type="ARBA" id="ARBA00004618"/>
    </source>
</evidence>
<protein>
    <recommendedName>
        <fullName evidence="4">Flagellin</fullName>
    </recommendedName>
</protein>
<dbReference type="EMBL" id="FMID01000026">
    <property type="protein sequence ID" value="SCL75222.1"/>
    <property type="molecule type" value="Genomic_DNA"/>
</dbReference>
<dbReference type="RefSeq" id="WP_074369500.1">
    <property type="nucleotide sequence ID" value="NZ_FMID01000026.1"/>
</dbReference>
<evidence type="ECO:0000313" key="6">
    <source>
        <dbReference type="EMBL" id="SCL75222.1"/>
    </source>
</evidence>
<evidence type="ECO:0000256" key="2">
    <source>
        <dbReference type="ARBA" id="ARBA00010256"/>
    </source>
</evidence>
<proteinExistence type="inferred from homology"/>
<dbReference type="PANTHER" id="PTHR35903">
    <property type="entry name" value="FLAGELLIN B1"/>
    <property type="match status" value="1"/>
</dbReference>
<dbReference type="AlphaFoldDB" id="A0A1M4MK51"/>
<dbReference type="Proteomes" id="UP000184671">
    <property type="component" value="Unassembled WGS sequence"/>
</dbReference>
<organism evidence="6 7">
    <name type="scientific">Methanoculleus chikugoensis</name>
    <dbReference type="NCBI Taxonomy" id="118126"/>
    <lineage>
        <taxon>Archaea</taxon>
        <taxon>Methanobacteriati</taxon>
        <taxon>Methanobacteriota</taxon>
        <taxon>Stenosarchaea group</taxon>
        <taxon>Methanomicrobia</taxon>
        <taxon>Methanomicrobiales</taxon>
        <taxon>Methanomicrobiaceae</taxon>
        <taxon>Methanoculleus</taxon>
    </lineage>
</organism>
<dbReference type="PANTHER" id="PTHR35903:SF1">
    <property type="entry name" value="FLAGELLIN B1"/>
    <property type="match status" value="1"/>
</dbReference>
<gene>
    <name evidence="6" type="ORF">L21_1114</name>
</gene>
<keyword evidence="6" id="KW-0966">Cell projection</keyword>
<dbReference type="InterPro" id="IPR002774">
    <property type="entry name" value="Flagellin_arc-type"/>
</dbReference>
<keyword evidence="6" id="KW-0969">Cilium</keyword>
<evidence type="ECO:0000313" key="7">
    <source>
        <dbReference type="Proteomes" id="UP000184671"/>
    </source>
</evidence>
<keyword evidence="5" id="KW-0472">Membrane</keyword>
<sequence>MRKEDAFTGLEAAVVLIAFIVVAAVFSYVVLGAGFFATQKSQEVVHTGVAQTSSSVEVVGDVIGMANVADKRLESILFTVKLSPGSGAIDFDNVVILYSDANNVKTLARTTKPGSTTTNVGAGSGYASRGEWYIYERLNSNDDLLLEPFEQYTLTVGIPDDVTVGIDHQFTVEIRPAGGQSYAITRVTPSRFMAVNILRW</sequence>
<keyword evidence="5" id="KW-1133">Transmembrane helix</keyword>
<dbReference type="OrthoDB" id="111617at2157"/>
<dbReference type="GO" id="GO:0005198">
    <property type="term" value="F:structural molecule activity"/>
    <property type="evidence" value="ECO:0007669"/>
    <property type="project" value="InterPro"/>
</dbReference>
<dbReference type="GO" id="GO:0097589">
    <property type="term" value="C:archaeal-type flagellum"/>
    <property type="evidence" value="ECO:0007669"/>
    <property type="project" value="UniProtKB-SubCell"/>
</dbReference>
<keyword evidence="6" id="KW-0282">Flagellum</keyword>
<accession>A0A1M4MK51</accession>
<dbReference type="GO" id="GO:0097588">
    <property type="term" value="P:archaeal or bacterial-type flagellum-dependent cell motility"/>
    <property type="evidence" value="ECO:0007669"/>
    <property type="project" value="InterPro"/>
</dbReference>
<dbReference type="InterPro" id="IPR013373">
    <property type="entry name" value="Flagellin/pilin_N_arc"/>
</dbReference>
<feature type="transmembrane region" description="Helical" evidence="5">
    <location>
        <begin position="12"/>
        <end position="37"/>
    </location>
</feature>
<name>A0A1M4MK51_9EURY</name>
<evidence type="ECO:0000256" key="3">
    <source>
        <dbReference type="ARBA" id="ARBA00022440"/>
    </source>
</evidence>
<keyword evidence="3 4" id="KW-0974">Archaeal flagellum</keyword>
<keyword evidence="5" id="KW-0812">Transmembrane</keyword>
<evidence type="ECO:0000256" key="5">
    <source>
        <dbReference type="SAM" id="Phobius"/>
    </source>
</evidence>
<dbReference type="Pfam" id="PF01917">
    <property type="entry name" value="Flagellin_arch-type"/>
    <property type="match status" value="1"/>
</dbReference>
<evidence type="ECO:0000256" key="4">
    <source>
        <dbReference type="RuleBase" id="RU361282"/>
    </source>
</evidence>
<comment type="function">
    <text evidence="4">Flagellin is the subunit protein which polymerizes to form the filaments of archaeal flagella.</text>
</comment>